<dbReference type="AlphaFoldDB" id="A0A0P6XBZ4"/>
<comment type="caution">
    <text evidence="2">The sequence shown here is derived from an EMBL/GenBank/DDBJ whole genome shotgun (WGS) entry which is preliminary data.</text>
</comment>
<evidence type="ECO:0000313" key="3">
    <source>
        <dbReference type="Proteomes" id="UP000050277"/>
    </source>
</evidence>
<gene>
    <name evidence="2" type="ORF">SE18_25080</name>
</gene>
<organism evidence="2 3">
    <name type="scientific">Herpetosiphon geysericola</name>
    <dbReference type="NCBI Taxonomy" id="70996"/>
    <lineage>
        <taxon>Bacteria</taxon>
        <taxon>Bacillati</taxon>
        <taxon>Chloroflexota</taxon>
        <taxon>Chloroflexia</taxon>
        <taxon>Herpetosiphonales</taxon>
        <taxon>Herpetosiphonaceae</taxon>
        <taxon>Herpetosiphon</taxon>
    </lineage>
</organism>
<reference evidence="2 3" key="1">
    <citation type="submission" date="2015-07" db="EMBL/GenBank/DDBJ databases">
        <title>Whole genome sequence of Herpetosiphon geysericola DSM 7119.</title>
        <authorList>
            <person name="Hemp J."/>
            <person name="Ward L.M."/>
            <person name="Pace L.A."/>
            <person name="Fischer W.W."/>
        </authorList>
    </citation>
    <scope>NUCLEOTIDE SEQUENCE [LARGE SCALE GENOMIC DNA]</scope>
    <source>
        <strain evidence="2 3">DSM 7119</strain>
    </source>
</reference>
<feature type="transmembrane region" description="Helical" evidence="1">
    <location>
        <begin position="57"/>
        <end position="75"/>
    </location>
</feature>
<feature type="transmembrane region" description="Helical" evidence="1">
    <location>
        <begin position="23"/>
        <end position="45"/>
    </location>
</feature>
<dbReference type="EMBL" id="LGKP01000040">
    <property type="protein sequence ID" value="KPL80319.1"/>
    <property type="molecule type" value="Genomic_DNA"/>
</dbReference>
<accession>A0A0P6XBZ4</accession>
<dbReference type="STRING" id="70996.SE18_25080"/>
<feature type="transmembrane region" description="Helical" evidence="1">
    <location>
        <begin position="132"/>
        <end position="159"/>
    </location>
</feature>
<keyword evidence="1" id="KW-1133">Transmembrane helix</keyword>
<evidence type="ECO:0000313" key="2">
    <source>
        <dbReference type="EMBL" id="KPL80319.1"/>
    </source>
</evidence>
<keyword evidence="1" id="KW-0812">Transmembrane</keyword>
<protein>
    <submittedName>
        <fullName evidence="2">Uncharacterized protein</fullName>
    </submittedName>
</protein>
<keyword evidence="3" id="KW-1185">Reference proteome</keyword>
<dbReference type="RefSeq" id="WP_054537210.1">
    <property type="nucleotide sequence ID" value="NZ_LGKP01000040.1"/>
</dbReference>
<sequence length="160" mass="18054">MPQFISIACGVTPWAFAIQPTTIWLWSGTIVATTVWAKAMGLIYYDWFADRSAWRDSLRLMVGSLLVLGLNFTIFRSSTAIYSSVVSLIGVDYANLKWLIHQRKAKAITHDSLGQLKVVEHQPMLYQALSKIVIMINLFALIAAIIGTFLLLFFMSFFAR</sequence>
<proteinExistence type="predicted"/>
<evidence type="ECO:0000256" key="1">
    <source>
        <dbReference type="SAM" id="Phobius"/>
    </source>
</evidence>
<dbReference type="Proteomes" id="UP000050277">
    <property type="component" value="Unassembled WGS sequence"/>
</dbReference>
<keyword evidence="1" id="KW-0472">Membrane</keyword>
<name>A0A0P6XBZ4_9CHLR</name>
<dbReference type="OrthoDB" id="9826802at2"/>